<keyword evidence="2" id="KW-1003">Cell membrane</keyword>
<keyword evidence="8" id="KW-1185">Reference proteome</keyword>
<dbReference type="RefSeq" id="WP_110375531.1">
    <property type="nucleotide sequence ID" value="NZ_CAKNFM010000006.1"/>
</dbReference>
<dbReference type="Proteomes" id="UP000248021">
    <property type="component" value="Unassembled WGS sequence"/>
</dbReference>
<evidence type="ECO:0000256" key="2">
    <source>
        <dbReference type="ARBA" id="ARBA00022475"/>
    </source>
</evidence>
<keyword evidence="4 6" id="KW-1133">Transmembrane helix</keyword>
<dbReference type="InterPro" id="IPR017039">
    <property type="entry name" value="Virul_fac_BrkB"/>
</dbReference>
<comment type="caution">
    <text evidence="7">The sequence shown here is derived from an EMBL/GenBank/DDBJ whole genome shotgun (WGS) entry which is preliminary data.</text>
</comment>
<organism evidence="7 8">
    <name type="scientific">Chelatococcus asaccharovorans</name>
    <dbReference type="NCBI Taxonomy" id="28210"/>
    <lineage>
        <taxon>Bacteria</taxon>
        <taxon>Pseudomonadati</taxon>
        <taxon>Pseudomonadota</taxon>
        <taxon>Alphaproteobacteria</taxon>
        <taxon>Hyphomicrobiales</taxon>
        <taxon>Chelatococcaceae</taxon>
        <taxon>Chelatococcus</taxon>
    </lineage>
</organism>
<protein>
    <submittedName>
        <fullName evidence="7">Membrane protein</fullName>
    </submittedName>
</protein>
<evidence type="ECO:0000256" key="6">
    <source>
        <dbReference type="SAM" id="Phobius"/>
    </source>
</evidence>
<evidence type="ECO:0000256" key="5">
    <source>
        <dbReference type="ARBA" id="ARBA00023136"/>
    </source>
</evidence>
<feature type="transmembrane region" description="Helical" evidence="6">
    <location>
        <begin position="174"/>
        <end position="205"/>
    </location>
</feature>
<dbReference type="Pfam" id="PF03631">
    <property type="entry name" value="Virul_fac_BrkB"/>
    <property type="match status" value="1"/>
</dbReference>
<sequence length="325" mass="35286">MHVFDPDRAPKRLWTAMAVSALNGLRERGEASRRVIEETGLRPRPSIWSMIWRLVDRISRDNLSLVAAGVAFYAMLAIFPALGVFVSLFGLVADPKTVEAQILSLSALLPAEAIQILLGALHGVVEKNTSRLNTGLVIGLAIALFSARTGMSSLMTGLNIAYDRKEARGIVHQQVVALALTLGGMIFGVVSILAIAAVPAVLAFLPVADDIRTPLLLIRWPFLAVFTMLGFTIIYYAAPCHHVRWTSTIIGSVLATALWLIGSALFSAYVTRIATYDATYGSLGAVVVLLLWLWLTALALLIGAEINTLRHDRDYDLVETKTRAP</sequence>
<evidence type="ECO:0000313" key="7">
    <source>
        <dbReference type="EMBL" id="PXW58253.1"/>
    </source>
</evidence>
<evidence type="ECO:0000256" key="1">
    <source>
        <dbReference type="ARBA" id="ARBA00004651"/>
    </source>
</evidence>
<comment type="subcellular location">
    <subcellularLocation>
        <location evidence="1">Cell membrane</location>
        <topology evidence="1">Multi-pass membrane protein</topology>
    </subcellularLocation>
</comment>
<dbReference type="OrthoDB" id="9781030at2"/>
<keyword evidence="5 6" id="KW-0472">Membrane</keyword>
<dbReference type="PANTHER" id="PTHR30213:SF0">
    <property type="entry name" value="UPF0761 MEMBRANE PROTEIN YIHY"/>
    <property type="match status" value="1"/>
</dbReference>
<feature type="transmembrane region" description="Helical" evidence="6">
    <location>
        <begin position="105"/>
        <end position="125"/>
    </location>
</feature>
<gene>
    <name evidence="7" type="ORF">C7450_106435</name>
</gene>
<dbReference type="AlphaFoldDB" id="A0A2V3U608"/>
<keyword evidence="3 6" id="KW-0812">Transmembrane</keyword>
<dbReference type="GO" id="GO:0005886">
    <property type="term" value="C:plasma membrane"/>
    <property type="evidence" value="ECO:0007669"/>
    <property type="project" value="UniProtKB-SubCell"/>
</dbReference>
<dbReference type="PIRSF" id="PIRSF035875">
    <property type="entry name" value="RNase_BN"/>
    <property type="match status" value="1"/>
</dbReference>
<feature type="transmembrane region" description="Helical" evidence="6">
    <location>
        <begin position="282"/>
        <end position="303"/>
    </location>
</feature>
<dbReference type="NCBIfam" id="TIGR00765">
    <property type="entry name" value="yihY_not_rbn"/>
    <property type="match status" value="1"/>
</dbReference>
<accession>A0A2V3U608</accession>
<dbReference type="EMBL" id="QJJK01000006">
    <property type="protein sequence ID" value="PXW58253.1"/>
    <property type="molecule type" value="Genomic_DNA"/>
</dbReference>
<evidence type="ECO:0000256" key="3">
    <source>
        <dbReference type="ARBA" id="ARBA00022692"/>
    </source>
</evidence>
<proteinExistence type="predicted"/>
<reference evidence="7 8" key="1">
    <citation type="submission" date="2018-05" db="EMBL/GenBank/DDBJ databases">
        <title>Genomic Encyclopedia of Type Strains, Phase IV (KMG-IV): sequencing the most valuable type-strain genomes for metagenomic binning, comparative biology and taxonomic classification.</title>
        <authorList>
            <person name="Goeker M."/>
        </authorList>
    </citation>
    <scope>NUCLEOTIDE SEQUENCE [LARGE SCALE GENOMIC DNA]</scope>
    <source>
        <strain evidence="7 8">DSM 6462</strain>
    </source>
</reference>
<evidence type="ECO:0000313" key="8">
    <source>
        <dbReference type="Proteomes" id="UP000248021"/>
    </source>
</evidence>
<feature type="transmembrane region" description="Helical" evidence="6">
    <location>
        <begin position="70"/>
        <end position="93"/>
    </location>
</feature>
<feature type="transmembrane region" description="Helical" evidence="6">
    <location>
        <begin position="137"/>
        <end position="162"/>
    </location>
</feature>
<feature type="transmembrane region" description="Helical" evidence="6">
    <location>
        <begin position="249"/>
        <end position="270"/>
    </location>
</feature>
<name>A0A2V3U608_9HYPH</name>
<feature type="transmembrane region" description="Helical" evidence="6">
    <location>
        <begin position="217"/>
        <end position="237"/>
    </location>
</feature>
<dbReference type="PANTHER" id="PTHR30213">
    <property type="entry name" value="INNER MEMBRANE PROTEIN YHJD"/>
    <property type="match status" value="1"/>
</dbReference>
<evidence type="ECO:0000256" key="4">
    <source>
        <dbReference type="ARBA" id="ARBA00022989"/>
    </source>
</evidence>